<gene>
    <name evidence="3" type="ORF">C5689_01410</name>
</gene>
<keyword evidence="4" id="KW-1185">Reference proteome</keyword>
<dbReference type="OrthoDB" id="7870871at2"/>
<evidence type="ECO:0000256" key="2">
    <source>
        <dbReference type="SAM" id="SignalP"/>
    </source>
</evidence>
<protein>
    <submittedName>
        <fullName evidence="3">Uncharacterized protein</fullName>
    </submittedName>
</protein>
<feature type="coiled-coil region" evidence="1">
    <location>
        <begin position="66"/>
        <end position="93"/>
    </location>
</feature>
<name>A0A2U1SW35_METSR</name>
<organism evidence="3 4">
    <name type="scientific">Methylosinus sporium</name>
    <dbReference type="NCBI Taxonomy" id="428"/>
    <lineage>
        <taxon>Bacteria</taxon>
        <taxon>Pseudomonadati</taxon>
        <taxon>Pseudomonadota</taxon>
        <taxon>Alphaproteobacteria</taxon>
        <taxon>Hyphomicrobiales</taxon>
        <taxon>Methylocystaceae</taxon>
        <taxon>Methylosinus</taxon>
    </lineage>
</organism>
<keyword evidence="2" id="KW-0732">Signal</keyword>
<accession>A0A2U1SW35</accession>
<proteinExistence type="predicted"/>
<reference evidence="3 4" key="1">
    <citation type="journal article" date="2018" name="Appl. Microbiol. Biotechnol.">
        <title>Co-cultivation of the strictly anaerobic methanogen Methanosarcina barkeri with aerobic methanotrophs in an oxygen-limited membrane bioreactor.</title>
        <authorList>
            <person name="In 't Zandt M.H."/>
            <person name="van den Bosch T.J.M."/>
            <person name="Rijkers R."/>
            <person name="van Kessel M.A.H.J."/>
            <person name="Jetten M.S.M."/>
            <person name="Welte C.U."/>
        </authorList>
    </citation>
    <scope>NUCLEOTIDE SEQUENCE [LARGE SCALE GENOMIC DNA]</scope>
    <source>
        <strain evidence="3 4">DSM 17706</strain>
    </source>
</reference>
<evidence type="ECO:0000313" key="4">
    <source>
        <dbReference type="Proteomes" id="UP000245137"/>
    </source>
</evidence>
<dbReference type="RefSeq" id="WP_108915459.1">
    <property type="nucleotide sequence ID" value="NZ_BGJY01000001.1"/>
</dbReference>
<feature type="signal peptide" evidence="2">
    <location>
        <begin position="1"/>
        <end position="20"/>
    </location>
</feature>
<feature type="chain" id="PRO_5015569525" evidence="2">
    <location>
        <begin position="21"/>
        <end position="141"/>
    </location>
</feature>
<dbReference type="Proteomes" id="UP000245137">
    <property type="component" value="Unassembled WGS sequence"/>
</dbReference>
<evidence type="ECO:0000313" key="3">
    <source>
        <dbReference type="EMBL" id="PWB95783.1"/>
    </source>
</evidence>
<sequence>MRVISLVFFAAFLAAGAARAQAPAAEPPASEAGRFAMSPAEGGMLRLDKQTGAVSFCTVEGGLSVCRVAAEERDALQGEIERLVRENAELRAKLPGAAPEAAPRKGLPGEEEFERALSFTERFLRRMMKLFREEAPKGESL</sequence>
<keyword evidence="1" id="KW-0175">Coiled coil</keyword>
<dbReference type="EMBL" id="PUIV01000001">
    <property type="protein sequence ID" value="PWB95783.1"/>
    <property type="molecule type" value="Genomic_DNA"/>
</dbReference>
<dbReference type="AlphaFoldDB" id="A0A2U1SW35"/>
<comment type="caution">
    <text evidence="3">The sequence shown here is derived from an EMBL/GenBank/DDBJ whole genome shotgun (WGS) entry which is preliminary data.</text>
</comment>
<evidence type="ECO:0000256" key="1">
    <source>
        <dbReference type="SAM" id="Coils"/>
    </source>
</evidence>